<organism evidence="1 2">
    <name type="scientific">Hoyosella subflava (strain DSM 45089 / JCM 17490 / NBRC 109087 / DQS3-9A1)</name>
    <name type="common">Amycolicicoccus subflavus</name>
    <dbReference type="NCBI Taxonomy" id="443218"/>
    <lineage>
        <taxon>Bacteria</taxon>
        <taxon>Bacillati</taxon>
        <taxon>Actinomycetota</taxon>
        <taxon>Actinomycetes</taxon>
        <taxon>Mycobacteriales</taxon>
        <taxon>Hoyosellaceae</taxon>
        <taxon>Hoyosella</taxon>
    </lineage>
</organism>
<reference evidence="1 2" key="1">
    <citation type="journal article" date="2011" name="J. Bacteriol.">
        <title>Complete genome sequence of Amycolicicoccus subflavus DQS3-9A1T, an actinomycete isolated from crude oil-polluted soil.</title>
        <authorList>
            <person name="Cai M."/>
            <person name="Chen W.M."/>
            <person name="Nie Y."/>
            <person name="Chi C.Q."/>
            <person name="Wang Y.N."/>
            <person name="Tang Y.Q."/>
            <person name="Li G.Y."/>
            <person name="Wu X.L."/>
        </authorList>
    </citation>
    <scope>NUCLEOTIDE SEQUENCE [LARGE SCALE GENOMIC DNA]</scope>
    <source>
        <strain evidence="2">DSM 45089 / DQS3-9A1</strain>
    </source>
</reference>
<dbReference type="HOGENOM" id="CLU_3148755_0_0_11"/>
<sequence>MQLTTPFEVVQAAVGVAAACRDIATNYGWHRPAVVYPLWRSSSHTGDR</sequence>
<gene>
    <name evidence="1" type="ordered locus">AS9A_3283</name>
</gene>
<dbReference type="RefSeq" id="WP_013808074.1">
    <property type="nucleotide sequence ID" value="NC_015564.1"/>
</dbReference>
<evidence type="ECO:0000313" key="2">
    <source>
        <dbReference type="Proteomes" id="UP000009235"/>
    </source>
</evidence>
<keyword evidence="2" id="KW-1185">Reference proteome</keyword>
<proteinExistence type="predicted"/>
<dbReference type="Proteomes" id="UP000009235">
    <property type="component" value="Chromosome"/>
</dbReference>
<dbReference type="KEGG" id="asd:AS9A_3283"/>
<evidence type="ECO:0000313" key="1">
    <source>
        <dbReference type="EMBL" id="AEF41725.1"/>
    </source>
</evidence>
<name>F6EP65_HOYSD</name>
<protein>
    <submittedName>
        <fullName evidence="1">Uncharacterized protein</fullName>
    </submittedName>
</protein>
<accession>F6EP65</accession>
<dbReference type="EMBL" id="CP002786">
    <property type="protein sequence ID" value="AEF41725.1"/>
    <property type="molecule type" value="Genomic_DNA"/>
</dbReference>
<dbReference type="STRING" id="443218.AS9A_3283"/>
<dbReference type="AlphaFoldDB" id="F6EP65"/>